<dbReference type="Proteomes" id="UP000012062">
    <property type="component" value="Unassembled WGS sequence"/>
</dbReference>
<proteinExistence type="predicted"/>
<accession>M5F8Z9</accession>
<evidence type="ECO:0000313" key="1">
    <source>
        <dbReference type="EMBL" id="CCV08356.1"/>
    </source>
</evidence>
<gene>
    <name evidence="1" type="ORF">MESS2_730252</name>
</gene>
<name>M5F8Z9_9HYPH</name>
<reference evidence="1 2" key="1">
    <citation type="submission" date="2013-02" db="EMBL/GenBank/DDBJ databases">
        <authorList>
            <person name="Genoscope - CEA"/>
        </authorList>
    </citation>
    <scope>NUCLEOTIDE SEQUENCE [LARGE SCALE GENOMIC DNA]</scope>
    <source>
        <strain evidence="1 2">STM 2683</strain>
    </source>
</reference>
<keyword evidence="2" id="KW-1185">Reference proteome</keyword>
<sequence>MFFPARPRLDRIGMQMSWQIQFGRTNELYTMSPVGTNLSLLKYGTCCRPCRVHRGASREA</sequence>
<protein>
    <submittedName>
        <fullName evidence="1">Uncharacterized protein</fullName>
    </submittedName>
</protein>
<dbReference type="AlphaFoldDB" id="M5F8Z9"/>
<dbReference type="EMBL" id="CAUM01000143">
    <property type="protein sequence ID" value="CCV08356.1"/>
    <property type="molecule type" value="Genomic_DNA"/>
</dbReference>
<evidence type="ECO:0000313" key="2">
    <source>
        <dbReference type="Proteomes" id="UP000012062"/>
    </source>
</evidence>
<comment type="caution">
    <text evidence="1">The sequence shown here is derived from an EMBL/GenBank/DDBJ whole genome shotgun (WGS) entry which is preliminary data.</text>
</comment>
<organism evidence="1 2">
    <name type="scientific">Mesorhizobium metallidurans STM 2683</name>
    <dbReference type="NCBI Taxonomy" id="1297569"/>
    <lineage>
        <taxon>Bacteria</taxon>
        <taxon>Pseudomonadati</taxon>
        <taxon>Pseudomonadota</taxon>
        <taxon>Alphaproteobacteria</taxon>
        <taxon>Hyphomicrobiales</taxon>
        <taxon>Phyllobacteriaceae</taxon>
        <taxon>Mesorhizobium</taxon>
    </lineage>
</organism>